<protein>
    <recommendedName>
        <fullName evidence="4">Serpentine receptor class gamma</fullName>
    </recommendedName>
</protein>
<keyword evidence="1" id="KW-1133">Transmembrane helix</keyword>
<keyword evidence="1" id="KW-0472">Membrane</keyword>
<evidence type="ECO:0000256" key="1">
    <source>
        <dbReference type="SAM" id="Phobius"/>
    </source>
</evidence>
<accession>A0ABR1ECD9</accession>
<comment type="caution">
    <text evidence="2">The sequence shown here is derived from an EMBL/GenBank/DDBJ whole genome shotgun (WGS) entry which is preliminary data.</text>
</comment>
<reference evidence="2 3" key="1">
    <citation type="submission" date="2023-08" db="EMBL/GenBank/DDBJ databases">
        <title>A Necator americanus chromosomal reference genome.</title>
        <authorList>
            <person name="Ilik V."/>
            <person name="Petrzelkova K.J."/>
            <person name="Pardy F."/>
            <person name="Fuh T."/>
            <person name="Niatou-Singa F.S."/>
            <person name="Gouil Q."/>
            <person name="Baker L."/>
            <person name="Ritchie M.E."/>
            <person name="Jex A.R."/>
            <person name="Gazzola D."/>
            <person name="Li H."/>
            <person name="Toshio Fujiwara R."/>
            <person name="Zhan B."/>
            <person name="Aroian R.V."/>
            <person name="Pafco B."/>
            <person name="Schwarz E.M."/>
        </authorList>
    </citation>
    <scope>NUCLEOTIDE SEQUENCE [LARGE SCALE GENOMIC DNA]</scope>
    <source>
        <strain evidence="2 3">Aroian</strain>
        <tissue evidence="2">Whole animal</tissue>
    </source>
</reference>
<evidence type="ECO:0000313" key="2">
    <source>
        <dbReference type="EMBL" id="KAK6760349.1"/>
    </source>
</evidence>
<organism evidence="2 3">
    <name type="scientific">Necator americanus</name>
    <name type="common">Human hookworm</name>
    <dbReference type="NCBI Taxonomy" id="51031"/>
    <lineage>
        <taxon>Eukaryota</taxon>
        <taxon>Metazoa</taxon>
        <taxon>Ecdysozoa</taxon>
        <taxon>Nematoda</taxon>
        <taxon>Chromadorea</taxon>
        <taxon>Rhabditida</taxon>
        <taxon>Rhabditina</taxon>
        <taxon>Rhabditomorpha</taxon>
        <taxon>Strongyloidea</taxon>
        <taxon>Ancylostomatidae</taxon>
        <taxon>Bunostominae</taxon>
        <taxon>Necator</taxon>
    </lineage>
</organism>
<keyword evidence="1" id="KW-0812">Transmembrane</keyword>
<sequence>MRQRLLKHSRRFAPVMITFQTVGLTLYVSLTVCYVHLCALNQWATILRTKTLLTHQFSLILVVFIKMTNFVIAIRSIPNKLHIQWASDHR</sequence>
<dbReference type="EMBL" id="JAVFWL010000006">
    <property type="protein sequence ID" value="KAK6760349.1"/>
    <property type="molecule type" value="Genomic_DNA"/>
</dbReference>
<feature type="transmembrane region" description="Helical" evidence="1">
    <location>
        <begin position="57"/>
        <end position="74"/>
    </location>
</feature>
<proteinExistence type="predicted"/>
<name>A0ABR1ECD9_NECAM</name>
<feature type="transmembrane region" description="Helical" evidence="1">
    <location>
        <begin position="12"/>
        <end position="37"/>
    </location>
</feature>
<evidence type="ECO:0000313" key="3">
    <source>
        <dbReference type="Proteomes" id="UP001303046"/>
    </source>
</evidence>
<evidence type="ECO:0008006" key="4">
    <source>
        <dbReference type="Google" id="ProtNLM"/>
    </source>
</evidence>
<dbReference type="Proteomes" id="UP001303046">
    <property type="component" value="Unassembled WGS sequence"/>
</dbReference>
<gene>
    <name evidence="2" type="primary">Necator_chrX.g21879</name>
    <name evidence="2" type="ORF">RB195_021718</name>
</gene>
<keyword evidence="3" id="KW-1185">Reference proteome</keyword>